<evidence type="ECO:0000259" key="3">
    <source>
        <dbReference type="PROSITE" id="PS50125"/>
    </source>
</evidence>
<dbReference type="PROSITE" id="PS50125">
    <property type="entry name" value="GUANYLATE_CYCLASE_2"/>
    <property type="match status" value="1"/>
</dbReference>
<dbReference type="PANTHER" id="PTHR16305">
    <property type="entry name" value="TESTICULAR SOLUBLE ADENYLYL CYCLASE"/>
    <property type="match status" value="1"/>
</dbReference>
<dbReference type="InterPro" id="IPR027417">
    <property type="entry name" value="P-loop_NTPase"/>
</dbReference>
<dbReference type="InterPro" id="IPR041664">
    <property type="entry name" value="AAA_16"/>
</dbReference>
<dbReference type="SMART" id="SM00044">
    <property type="entry name" value="CYCc"/>
    <property type="match status" value="1"/>
</dbReference>
<dbReference type="Pfam" id="PF13424">
    <property type="entry name" value="TPR_12"/>
    <property type="match status" value="1"/>
</dbReference>
<organism evidence="4">
    <name type="scientific">uncultured Chloroflexia bacterium</name>
    <dbReference type="NCBI Taxonomy" id="1672391"/>
    <lineage>
        <taxon>Bacteria</taxon>
        <taxon>Bacillati</taxon>
        <taxon>Chloroflexota</taxon>
        <taxon>Chloroflexia</taxon>
        <taxon>environmental samples</taxon>
    </lineage>
</organism>
<keyword evidence="2" id="KW-0067">ATP-binding</keyword>
<reference evidence="4" key="1">
    <citation type="submission" date="2020-02" db="EMBL/GenBank/DDBJ databases">
        <authorList>
            <person name="Meier V. D."/>
        </authorList>
    </citation>
    <scope>NUCLEOTIDE SEQUENCE</scope>
    <source>
        <strain evidence="4">AVDCRST_MAG93</strain>
    </source>
</reference>
<dbReference type="EC" id="4.6.1.1" evidence="4"/>
<name>A0A6J4KHW6_9CHLR</name>
<dbReference type="SUPFAM" id="SSF52540">
    <property type="entry name" value="P-loop containing nucleoside triphosphate hydrolases"/>
    <property type="match status" value="1"/>
</dbReference>
<feature type="domain" description="Guanylate cyclase" evidence="3">
    <location>
        <begin position="50"/>
        <end position="178"/>
    </location>
</feature>
<evidence type="ECO:0000256" key="2">
    <source>
        <dbReference type="ARBA" id="ARBA00022840"/>
    </source>
</evidence>
<feature type="non-terminal residue" evidence="4">
    <location>
        <position position="1"/>
    </location>
</feature>
<dbReference type="CDD" id="cd07302">
    <property type="entry name" value="CHD"/>
    <property type="match status" value="1"/>
</dbReference>
<dbReference type="EMBL" id="CADCTR010001648">
    <property type="protein sequence ID" value="CAA9305539.1"/>
    <property type="molecule type" value="Genomic_DNA"/>
</dbReference>
<proteinExistence type="predicted"/>
<accession>A0A6J4KHW6</accession>
<dbReference type="InterPro" id="IPR011990">
    <property type="entry name" value="TPR-like_helical_dom_sf"/>
</dbReference>
<dbReference type="AlphaFoldDB" id="A0A6J4KHW6"/>
<dbReference type="SMART" id="SM00028">
    <property type="entry name" value="TPR"/>
    <property type="match status" value="4"/>
</dbReference>
<keyword evidence="4" id="KW-0456">Lyase</keyword>
<dbReference type="InterPro" id="IPR001054">
    <property type="entry name" value="A/G_cyclase"/>
</dbReference>
<dbReference type="Pfam" id="PF00211">
    <property type="entry name" value="Guanylate_cyc"/>
    <property type="match status" value="1"/>
</dbReference>
<sequence>SLESAIAAIEAQRSALGESATSLVLAALHEQLAELHAAQPTLEAERKLVTILFADIAGFTALSERTDPEHVRRLMNACFAHLAPVIQTYQGTIERFLGDAMVVLFGAPVTHENDPERALRAALGLMEALTEFNAGEGTTLQMHIGVNTGLVVVGGIGSPGRQQYSVMGDAINLASRLDDAAAAGEILVGPETVRLVGSLFDFEAQAPMMMKGKAEPVVSYKLLRARIGAGNVRGVEGLHSPLVGREVEFNVLAEALRLVQQGQGGSIAVVGEAGLGKSRLIAEARAAVGGPLLWIEEHCMAHADGVSYSIVREMLLHMAGIDSAVPAVDTMLLLRYALRQVLPDRANALFPYLARLLDLPIDTLLADGLALLSADVLQQRILEALTEYVRAYALRQPVVVVWEDVQWLDPSSLQALEALLMLAHDVPLLVLTAFRSGEGRLASRNQRLLNEGYSHKIVLRALDDDEGAQLLSNLLHGAELPTPTSQLFLAKAEGNPYYLEEMLRVLVDDGVIVRQHDRSVVVRPVVTLDVPNTLQGLIMARIDHLPPRHKRILQTAATIGRVFGRRVLAYLLRVEFEETELDTILLDLQQREFMERRDDQVPGEAEYVFKHTLIQQTAYNSLLISRRKQLHYEVGEAIETLFPDALDEYAATLGFHFEQGGISHKAVLYLVRAGDAARAIYCNTEAMTLYRTAIKQLVPLLAHEEETQWADLATELYEHLGDILALTGQNDAARRAYRDALVKAPPRDPLWSSRLYRKAGKAWEALHGYEEALESYALAERMLNEVEAEGARWWQEYVQLHLERMFVHYWRAELPELDALAEQTQPLVEHYGSPQQRASFFLQLANIAVRRDRYAITEQTLEYSRKAVRASEEVDDLATLGWARFVLAGSLFFAGDLDEAESYFQAALLIVQRTGDIVQQSRCLTYLTLIRRLRGHVADAHEMAQRTLETATTGQMLEYIAMARANMAWVAWREDDHDEAAAHAEAALELWRQTPVVYPLQWTALLPLLAVALRNRQLTDALGHARALLASTQQLLPQDIVDALQWALDVEPSEHDLAYDTLQEALKAAQRYGYL</sequence>
<dbReference type="GO" id="GO:0005737">
    <property type="term" value="C:cytoplasm"/>
    <property type="evidence" value="ECO:0007669"/>
    <property type="project" value="TreeGrafter"/>
</dbReference>
<dbReference type="PANTHER" id="PTHR16305:SF28">
    <property type="entry name" value="GUANYLATE CYCLASE DOMAIN-CONTAINING PROTEIN"/>
    <property type="match status" value="1"/>
</dbReference>
<dbReference type="GO" id="GO:0035556">
    <property type="term" value="P:intracellular signal transduction"/>
    <property type="evidence" value="ECO:0007669"/>
    <property type="project" value="InterPro"/>
</dbReference>
<dbReference type="GO" id="GO:0004016">
    <property type="term" value="F:adenylate cyclase activity"/>
    <property type="evidence" value="ECO:0007669"/>
    <property type="project" value="UniProtKB-EC"/>
</dbReference>
<keyword evidence="1" id="KW-0547">Nucleotide-binding</keyword>
<gene>
    <name evidence="4" type="ORF">AVDCRST_MAG93-4893</name>
</gene>
<evidence type="ECO:0000256" key="1">
    <source>
        <dbReference type="ARBA" id="ARBA00022741"/>
    </source>
</evidence>
<dbReference type="SUPFAM" id="SSF55073">
    <property type="entry name" value="Nucleotide cyclase"/>
    <property type="match status" value="1"/>
</dbReference>
<dbReference type="EC" id="4.6.1.2" evidence="4"/>
<dbReference type="InterPro" id="IPR029787">
    <property type="entry name" value="Nucleotide_cyclase"/>
</dbReference>
<dbReference type="GO" id="GO:0005524">
    <property type="term" value="F:ATP binding"/>
    <property type="evidence" value="ECO:0007669"/>
    <property type="project" value="UniProtKB-KW"/>
</dbReference>
<evidence type="ECO:0000313" key="4">
    <source>
        <dbReference type="EMBL" id="CAA9305539.1"/>
    </source>
</evidence>
<dbReference type="SUPFAM" id="SSF48452">
    <property type="entry name" value="TPR-like"/>
    <property type="match status" value="2"/>
</dbReference>
<dbReference type="Pfam" id="PF13191">
    <property type="entry name" value="AAA_16"/>
    <property type="match status" value="1"/>
</dbReference>
<protein>
    <submittedName>
        <fullName evidence="4">Adenylate cyclase / Guanylate cyclase</fullName>
        <ecNumber evidence="4">4.6.1.1</ecNumber>
        <ecNumber evidence="4">4.6.1.2</ecNumber>
    </submittedName>
</protein>
<dbReference type="GO" id="GO:0004383">
    <property type="term" value="F:guanylate cyclase activity"/>
    <property type="evidence" value="ECO:0007669"/>
    <property type="project" value="UniProtKB-EC"/>
</dbReference>
<dbReference type="Gene3D" id="3.30.70.1230">
    <property type="entry name" value="Nucleotide cyclase"/>
    <property type="match status" value="1"/>
</dbReference>
<dbReference type="Gene3D" id="1.25.40.10">
    <property type="entry name" value="Tetratricopeptide repeat domain"/>
    <property type="match status" value="2"/>
</dbReference>
<dbReference type="InterPro" id="IPR019734">
    <property type="entry name" value="TPR_rpt"/>
</dbReference>